<sequence length="84" mass="9913">MVVVGKAYGDDDWLTRKEKKKKKECVSVVWFHNYDSSERNKVNMVEVRMMMRVIDVLDGVMKLDDGELMERVNGWLWMDASPRS</sequence>
<proteinExistence type="predicted"/>
<organism evidence="1 2">
    <name type="scientific">Crotalaria pallida</name>
    <name type="common">Smooth rattlebox</name>
    <name type="synonym">Crotalaria striata</name>
    <dbReference type="NCBI Taxonomy" id="3830"/>
    <lineage>
        <taxon>Eukaryota</taxon>
        <taxon>Viridiplantae</taxon>
        <taxon>Streptophyta</taxon>
        <taxon>Embryophyta</taxon>
        <taxon>Tracheophyta</taxon>
        <taxon>Spermatophyta</taxon>
        <taxon>Magnoliopsida</taxon>
        <taxon>eudicotyledons</taxon>
        <taxon>Gunneridae</taxon>
        <taxon>Pentapetalae</taxon>
        <taxon>rosids</taxon>
        <taxon>fabids</taxon>
        <taxon>Fabales</taxon>
        <taxon>Fabaceae</taxon>
        <taxon>Papilionoideae</taxon>
        <taxon>50 kb inversion clade</taxon>
        <taxon>genistoids sensu lato</taxon>
        <taxon>core genistoids</taxon>
        <taxon>Crotalarieae</taxon>
        <taxon>Crotalaria</taxon>
    </lineage>
</organism>
<dbReference type="AlphaFoldDB" id="A0AAN9IYL5"/>
<evidence type="ECO:0000313" key="1">
    <source>
        <dbReference type="EMBL" id="KAK7288494.1"/>
    </source>
</evidence>
<accession>A0AAN9IYL5</accession>
<gene>
    <name evidence="1" type="ORF">RIF29_01954</name>
</gene>
<dbReference type="EMBL" id="JAYWIO010000001">
    <property type="protein sequence ID" value="KAK7288494.1"/>
    <property type="molecule type" value="Genomic_DNA"/>
</dbReference>
<protein>
    <submittedName>
        <fullName evidence="1">Uncharacterized protein</fullName>
    </submittedName>
</protein>
<comment type="caution">
    <text evidence="1">The sequence shown here is derived from an EMBL/GenBank/DDBJ whole genome shotgun (WGS) entry which is preliminary data.</text>
</comment>
<reference evidence="1 2" key="1">
    <citation type="submission" date="2024-01" db="EMBL/GenBank/DDBJ databases">
        <title>The genomes of 5 underutilized Papilionoideae crops provide insights into root nodulation and disease resistanc.</title>
        <authorList>
            <person name="Yuan L."/>
        </authorList>
    </citation>
    <scope>NUCLEOTIDE SEQUENCE [LARGE SCALE GENOMIC DNA]</scope>
    <source>
        <strain evidence="1">ZHUSHIDOU_FW_LH</strain>
        <tissue evidence="1">Leaf</tissue>
    </source>
</reference>
<keyword evidence="2" id="KW-1185">Reference proteome</keyword>
<dbReference type="Proteomes" id="UP001372338">
    <property type="component" value="Unassembled WGS sequence"/>
</dbReference>
<evidence type="ECO:0000313" key="2">
    <source>
        <dbReference type="Proteomes" id="UP001372338"/>
    </source>
</evidence>
<name>A0AAN9IYL5_CROPI</name>